<dbReference type="RefSeq" id="WP_062747370.1">
    <property type="nucleotide sequence ID" value="NZ_CP022725.1"/>
</dbReference>
<evidence type="ECO:0000313" key="8">
    <source>
        <dbReference type="Proteomes" id="UP000306393"/>
    </source>
</evidence>
<comment type="caution">
    <text evidence="7">The sequence shown here is derived from an EMBL/GenBank/DDBJ whole genome shotgun (WGS) entry which is preliminary data.</text>
</comment>
<dbReference type="AlphaFoldDB" id="A0A3S7S6T1"/>
<keyword evidence="4" id="KW-0804">Transcription</keyword>
<dbReference type="GO" id="GO:0006351">
    <property type="term" value="P:DNA-templated transcription"/>
    <property type="evidence" value="ECO:0007669"/>
    <property type="project" value="TreeGrafter"/>
</dbReference>
<dbReference type="GO" id="GO:0043565">
    <property type="term" value="F:sequence-specific DNA binding"/>
    <property type="evidence" value="ECO:0007669"/>
    <property type="project" value="TreeGrafter"/>
</dbReference>
<keyword evidence="9" id="KW-1185">Reference proteome</keyword>
<dbReference type="InterPro" id="IPR000847">
    <property type="entry name" value="LysR_HTH_N"/>
</dbReference>
<dbReference type="SUPFAM" id="SSF53850">
    <property type="entry name" value="Periplasmic binding protein-like II"/>
    <property type="match status" value="1"/>
</dbReference>
<dbReference type="InterPro" id="IPR005119">
    <property type="entry name" value="LysR_subst-bd"/>
</dbReference>
<protein>
    <submittedName>
        <fullName evidence="7">LysR family transcriptional regulator</fullName>
    </submittedName>
</protein>
<evidence type="ECO:0000256" key="2">
    <source>
        <dbReference type="ARBA" id="ARBA00023015"/>
    </source>
</evidence>
<dbReference type="Gene3D" id="1.10.10.10">
    <property type="entry name" value="Winged helix-like DNA-binding domain superfamily/Winged helix DNA-binding domain"/>
    <property type="match status" value="1"/>
</dbReference>
<dbReference type="InterPro" id="IPR036388">
    <property type="entry name" value="WH-like_DNA-bd_sf"/>
</dbReference>
<comment type="similarity">
    <text evidence="1">Belongs to the LysR transcriptional regulatory family.</text>
</comment>
<evidence type="ECO:0000256" key="3">
    <source>
        <dbReference type="ARBA" id="ARBA00023125"/>
    </source>
</evidence>
<dbReference type="GeneID" id="67478183"/>
<dbReference type="PANTHER" id="PTHR30537:SF5">
    <property type="entry name" value="HTH-TYPE TRANSCRIPTIONAL ACTIVATOR TTDR-RELATED"/>
    <property type="match status" value="1"/>
</dbReference>
<dbReference type="KEGG" id="epe:CI789_15330"/>
<dbReference type="PANTHER" id="PTHR30537">
    <property type="entry name" value="HTH-TYPE TRANSCRIPTIONAL REGULATOR"/>
    <property type="match status" value="1"/>
</dbReference>
<dbReference type="Proteomes" id="UP000661012">
    <property type="component" value="Unassembled WGS sequence"/>
</dbReference>
<accession>A0A3S7S6T1</accession>
<dbReference type="Pfam" id="PF00126">
    <property type="entry name" value="HTH_1"/>
    <property type="match status" value="1"/>
</dbReference>
<dbReference type="Pfam" id="PF03466">
    <property type="entry name" value="LysR_substrate"/>
    <property type="match status" value="1"/>
</dbReference>
<dbReference type="InterPro" id="IPR036390">
    <property type="entry name" value="WH_DNA-bd_sf"/>
</dbReference>
<reference evidence="6 9" key="2">
    <citation type="journal article" date="2020" name="FEMS Microbiol. Ecol.">
        <title>Temporal dynamics of bacterial communities during seed development and maturation.</title>
        <authorList>
            <person name="Chesneau G."/>
            <person name="Torres-Cortes G."/>
            <person name="Briand M."/>
            <person name="Darrasse A."/>
            <person name="Preveaux A."/>
            <person name="Marais C."/>
            <person name="Jacques M.A."/>
            <person name="Shade A."/>
            <person name="Barret M."/>
        </authorList>
    </citation>
    <scope>NUCLEOTIDE SEQUENCE [LARGE SCALE GENOMIC DNA]</scope>
    <source>
        <strain evidence="6 9">CFBP13732</strain>
    </source>
</reference>
<dbReference type="EMBL" id="JACYNN010000003">
    <property type="protein sequence ID" value="MBD8106051.1"/>
    <property type="molecule type" value="Genomic_DNA"/>
</dbReference>
<gene>
    <name evidence="7" type="ORF">EpCFBP13511_08465</name>
    <name evidence="6" type="ORF">IFT93_06360</name>
</gene>
<reference evidence="7 8" key="1">
    <citation type="journal article" date="2019" name="Sci. Rep.">
        <title>Differences in resource use lead to coexistence of seed-transmitted microbial populations.</title>
        <authorList>
            <person name="Torres-Cortes G."/>
            <person name="Garcia B.J."/>
            <person name="Compant S."/>
            <person name="Rezki S."/>
            <person name="Jones P."/>
            <person name="Preveaux A."/>
            <person name="Briand M."/>
            <person name="Roulet A."/>
            <person name="Bouchez O."/>
            <person name="Jacobson D."/>
            <person name="Barret M."/>
        </authorList>
    </citation>
    <scope>NUCLEOTIDE SEQUENCE [LARGE SCALE GENOMIC DNA]</scope>
    <source>
        <strain evidence="7 8">CFBP13511</strain>
    </source>
</reference>
<dbReference type="FunFam" id="1.10.10.10:FF:000001">
    <property type="entry name" value="LysR family transcriptional regulator"/>
    <property type="match status" value="1"/>
</dbReference>
<evidence type="ECO:0000313" key="7">
    <source>
        <dbReference type="EMBL" id="TKJ91202.1"/>
    </source>
</evidence>
<dbReference type="CDD" id="cd08422">
    <property type="entry name" value="PBP2_CrgA_like"/>
    <property type="match status" value="1"/>
</dbReference>
<evidence type="ECO:0000313" key="9">
    <source>
        <dbReference type="Proteomes" id="UP000661012"/>
    </source>
</evidence>
<evidence type="ECO:0000259" key="5">
    <source>
        <dbReference type="PROSITE" id="PS50931"/>
    </source>
</evidence>
<proteinExistence type="inferred from homology"/>
<evidence type="ECO:0000313" key="6">
    <source>
        <dbReference type="EMBL" id="MBD8106051.1"/>
    </source>
</evidence>
<feature type="domain" description="HTH lysR-type" evidence="5">
    <location>
        <begin position="1"/>
        <end position="61"/>
    </location>
</feature>
<dbReference type="PROSITE" id="PS50931">
    <property type="entry name" value="HTH_LYSR"/>
    <property type="match status" value="1"/>
</dbReference>
<keyword evidence="3" id="KW-0238">DNA-binding</keyword>
<evidence type="ECO:0000256" key="1">
    <source>
        <dbReference type="ARBA" id="ARBA00009437"/>
    </source>
</evidence>
<organism evidence="7 8">
    <name type="scientific">Erwinia persicina</name>
    <dbReference type="NCBI Taxonomy" id="55211"/>
    <lineage>
        <taxon>Bacteria</taxon>
        <taxon>Pseudomonadati</taxon>
        <taxon>Pseudomonadota</taxon>
        <taxon>Gammaproteobacteria</taxon>
        <taxon>Enterobacterales</taxon>
        <taxon>Erwiniaceae</taxon>
        <taxon>Erwinia</taxon>
    </lineage>
</organism>
<dbReference type="Proteomes" id="UP000306393">
    <property type="component" value="Unassembled WGS sequence"/>
</dbReference>
<dbReference type="OrthoDB" id="6428912at2"/>
<sequence length="298" mass="33479">MMFKQLQDMALFALVAECGSFTAAANRAGLPKSSVSQRVGQLELALGLRLINRTTRQLNLTFAGERYLVHCQEMLQASERAATAIERLRDNPSGRLRITSPAGIGATLLARLNTAFQQEYPDVTLDVSVSDEICDLVQGGYDVALRTGRPQDSSLIGRRIGYCERLLVASPDYLAAHPPLAHPGQLSEHRSIAHRAWNEWVLKRGEEYYRWLLPPAHVTDNLVYARECALGNAGITLLPRFLTEDGLLQGRLLRVLPEWEMEGNELWLVYPGRKLNSPALMRFIDFAIQSPIFREFYT</sequence>
<dbReference type="STRING" id="1219360.GCA_001571305_03387"/>
<dbReference type="EMBL" id="QGAC01000007">
    <property type="protein sequence ID" value="TKJ91202.1"/>
    <property type="molecule type" value="Genomic_DNA"/>
</dbReference>
<evidence type="ECO:0000256" key="4">
    <source>
        <dbReference type="ARBA" id="ARBA00023163"/>
    </source>
</evidence>
<dbReference type="InterPro" id="IPR058163">
    <property type="entry name" value="LysR-type_TF_proteobact-type"/>
</dbReference>
<dbReference type="SUPFAM" id="SSF46785">
    <property type="entry name" value="Winged helix' DNA-binding domain"/>
    <property type="match status" value="1"/>
</dbReference>
<dbReference type="GO" id="GO:0003700">
    <property type="term" value="F:DNA-binding transcription factor activity"/>
    <property type="evidence" value="ECO:0007669"/>
    <property type="project" value="InterPro"/>
</dbReference>
<dbReference type="Gene3D" id="3.40.190.290">
    <property type="match status" value="1"/>
</dbReference>
<keyword evidence="2" id="KW-0805">Transcription regulation</keyword>
<name>A0A3S7S6T1_9GAMM</name>